<evidence type="ECO:0000256" key="1">
    <source>
        <dbReference type="SAM" id="MobiDB-lite"/>
    </source>
</evidence>
<gene>
    <name evidence="2" type="ORF">QBC42DRAFT_148685</name>
</gene>
<dbReference type="AlphaFoldDB" id="A0AAV9HLU3"/>
<accession>A0AAV9HLU3</accession>
<feature type="region of interest" description="Disordered" evidence="1">
    <location>
        <begin position="70"/>
        <end position="89"/>
    </location>
</feature>
<comment type="caution">
    <text evidence="2">The sequence shown here is derived from an EMBL/GenBank/DDBJ whole genome shotgun (WGS) entry which is preliminary data.</text>
</comment>
<protein>
    <submittedName>
        <fullName evidence="2">Uncharacterized protein</fullName>
    </submittedName>
</protein>
<dbReference type="EMBL" id="MU865001">
    <property type="protein sequence ID" value="KAK4460925.1"/>
    <property type="molecule type" value="Genomic_DNA"/>
</dbReference>
<evidence type="ECO:0000313" key="3">
    <source>
        <dbReference type="Proteomes" id="UP001321749"/>
    </source>
</evidence>
<reference evidence="2" key="2">
    <citation type="submission" date="2023-06" db="EMBL/GenBank/DDBJ databases">
        <authorList>
            <consortium name="Lawrence Berkeley National Laboratory"/>
            <person name="Mondo S.J."/>
            <person name="Hensen N."/>
            <person name="Bonometti L."/>
            <person name="Westerberg I."/>
            <person name="Brannstrom I.O."/>
            <person name="Guillou S."/>
            <person name="Cros-Aarteil S."/>
            <person name="Calhoun S."/>
            <person name="Haridas S."/>
            <person name="Kuo A."/>
            <person name="Pangilinan J."/>
            <person name="Riley R."/>
            <person name="Labutti K."/>
            <person name="Andreopoulos B."/>
            <person name="Lipzen A."/>
            <person name="Chen C."/>
            <person name="Yanf M."/>
            <person name="Daum C."/>
            <person name="Ng V."/>
            <person name="Clum A."/>
            <person name="Steindorff A."/>
            <person name="Ohm R."/>
            <person name="Martin F."/>
            <person name="Silar P."/>
            <person name="Natvig D."/>
            <person name="Lalanne C."/>
            <person name="Gautier V."/>
            <person name="Ament-Velasquez S.L."/>
            <person name="Kruys A."/>
            <person name="Hutchinson M.I."/>
            <person name="Powell A.J."/>
            <person name="Barry K."/>
            <person name="Miller A.N."/>
            <person name="Grigoriev I.V."/>
            <person name="Debuchy R."/>
            <person name="Gladieux P."/>
            <person name="Thoren M.H."/>
            <person name="Johannesson H."/>
        </authorList>
    </citation>
    <scope>NUCLEOTIDE SEQUENCE</scope>
    <source>
        <strain evidence="2">PSN324</strain>
    </source>
</reference>
<dbReference type="Proteomes" id="UP001321749">
    <property type="component" value="Unassembled WGS sequence"/>
</dbReference>
<feature type="non-terminal residue" evidence="2">
    <location>
        <position position="89"/>
    </location>
</feature>
<feature type="non-terminal residue" evidence="2">
    <location>
        <position position="1"/>
    </location>
</feature>
<keyword evidence="3" id="KW-1185">Reference proteome</keyword>
<name>A0AAV9HLU3_9PEZI</name>
<proteinExistence type="predicted"/>
<sequence>KPLNTVRGRQQQLLDLEAQQKRIAIDSYVATGDPAHFLPFLGPFSNAKEGNNETEYGEWQWDKETERHFKESEKAPGTRIWAPVEESWI</sequence>
<organism evidence="2 3">
    <name type="scientific">Cladorrhinum samala</name>
    <dbReference type="NCBI Taxonomy" id="585594"/>
    <lineage>
        <taxon>Eukaryota</taxon>
        <taxon>Fungi</taxon>
        <taxon>Dikarya</taxon>
        <taxon>Ascomycota</taxon>
        <taxon>Pezizomycotina</taxon>
        <taxon>Sordariomycetes</taxon>
        <taxon>Sordariomycetidae</taxon>
        <taxon>Sordariales</taxon>
        <taxon>Podosporaceae</taxon>
        <taxon>Cladorrhinum</taxon>
    </lineage>
</organism>
<reference evidence="2" key="1">
    <citation type="journal article" date="2023" name="Mol. Phylogenet. Evol.">
        <title>Genome-scale phylogeny and comparative genomics of the fungal order Sordariales.</title>
        <authorList>
            <person name="Hensen N."/>
            <person name="Bonometti L."/>
            <person name="Westerberg I."/>
            <person name="Brannstrom I.O."/>
            <person name="Guillou S."/>
            <person name="Cros-Aarteil S."/>
            <person name="Calhoun S."/>
            <person name="Haridas S."/>
            <person name="Kuo A."/>
            <person name="Mondo S."/>
            <person name="Pangilinan J."/>
            <person name="Riley R."/>
            <person name="LaButti K."/>
            <person name="Andreopoulos B."/>
            <person name="Lipzen A."/>
            <person name="Chen C."/>
            <person name="Yan M."/>
            <person name="Daum C."/>
            <person name="Ng V."/>
            <person name="Clum A."/>
            <person name="Steindorff A."/>
            <person name="Ohm R.A."/>
            <person name="Martin F."/>
            <person name="Silar P."/>
            <person name="Natvig D.O."/>
            <person name="Lalanne C."/>
            <person name="Gautier V."/>
            <person name="Ament-Velasquez S.L."/>
            <person name="Kruys A."/>
            <person name="Hutchinson M.I."/>
            <person name="Powell A.J."/>
            <person name="Barry K."/>
            <person name="Miller A.N."/>
            <person name="Grigoriev I.V."/>
            <person name="Debuchy R."/>
            <person name="Gladieux P."/>
            <person name="Hiltunen Thoren M."/>
            <person name="Johannesson H."/>
        </authorList>
    </citation>
    <scope>NUCLEOTIDE SEQUENCE</scope>
    <source>
        <strain evidence="2">PSN324</strain>
    </source>
</reference>
<evidence type="ECO:0000313" key="2">
    <source>
        <dbReference type="EMBL" id="KAK4460925.1"/>
    </source>
</evidence>